<dbReference type="InterPro" id="IPR058031">
    <property type="entry name" value="AAA_lid_NorR"/>
</dbReference>
<dbReference type="Pfam" id="PF25601">
    <property type="entry name" value="AAA_lid_14"/>
    <property type="match status" value="1"/>
</dbReference>
<dbReference type="InterPro" id="IPR002078">
    <property type="entry name" value="Sigma_54_int"/>
</dbReference>
<keyword evidence="2" id="KW-0067">ATP-binding</keyword>
<dbReference type="Proteomes" id="UP001165542">
    <property type="component" value="Unassembled WGS sequence"/>
</dbReference>
<dbReference type="CDD" id="cd00009">
    <property type="entry name" value="AAA"/>
    <property type="match status" value="1"/>
</dbReference>
<dbReference type="Gene3D" id="3.40.50.300">
    <property type="entry name" value="P-loop containing nucleotide triphosphate hydrolases"/>
    <property type="match status" value="1"/>
</dbReference>
<keyword evidence="3" id="KW-0805">Transcription regulation</keyword>
<dbReference type="PANTHER" id="PTHR32071">
    <property type="entry name" value="TRANSCRIPTIONAL REGULATORY PROTEIN"/>
    <property type="match status" value="1"/>
</dbReference>
<dbReference type="Gene3D" id="1.10.10.60">
    <property type="entry name" value="Homeodomain-like"/>
    <property type="match status" value="1"/>
</dbReference>
<comment type="caution">
    <text evidence="7">The sequence shown here is derived from an EMBL/GenBank/DDBJ whole genome shotgun (WGS) entry which is preliminary data.</text>
</comment>
<dbReference type="PROSITE" id="PS50045">
    <property type="entry name" value="SIGMA54_INTERACT_4"/>
    <property type="match status" value="1"/>
</dbReference>
<dbReference type="InterPro" id="IPR025943">
    <property type="entry name" value="Sigma_54_int_dom_ATP-bd_2"/>
</dbReference>
<dbReference type="Gene3D" id="1.10.8.60">
    <property type="match status" value="1"/>
</dbReference>
<dbReference type="InterPro" id="IPR029016">
    <property type="entry name" value="GAF-like_dom_sf"/>
</dbReference>
<protein>
    <submittedName>
        <fullName evidence="7">Sigma-54-dependent Fis family transcriptional regulator</fullName>
    </submittedName>
</protein>
<dbReference type="EMBL" id="JAJISC010000003">
    <property type="protein sequence ID" value="MCS2609306.1"/>
    <property type="molecule type" value="Genomic_DNA"/>
</dbReference>
<dbReference type="SMART" id="SM00382">
    <property type="entry name" value="AAA"/>
    <property type="match status" value="1"/>
</dbReference>
<sequence>MSIAAPHHLHRDQRQHIERLARLDTNAQVAAQDVNPTIQRSWLRCLNEYKLDPTQPRPARVVPHHTLIEHRDAVDELLNVARAGVEQLYSQIARLNYVLLLADCRGITVEFRGDPGQDAALRRAGLYLGADWNERFAGTCAVGTCLHDGEAIICHRQEHFDASHIALTCTAAPICDPHGNMMAVLDISALNSPKASESQNFGLSLVTLYARMIEDAYFLQRYRDTLVIRFDTAREFVHVNGRGLIALEESGRIIAANSVGRRLISAHQQRWPSWSNTLQLSLDALFDGEIADILAINRAHFDKLCAFRARANDTTYFVSLLELKRAPREAAKVSAASLPAPLARLGADDPAIRNVQRLALRLCDETTVNVLISGETGTGKEVVARALHDSSQRRHAPFVAVNCAAIPEALIESELFGYAPGAFTGGHPKGMRGLIAKADGGTLFLDEIGDMPLALQTRLLRVIAEREVVPLGAQAPCKVDIRIITATHRHIDTLVAQGAFREDLYYRLNGAQLSLPALRERADQHQLIRRVFDDLVAERADDRPAPSLRADAMSALLAYSWPGNIRELKNALAFALMIADGNEITVNDLPERCLSQRITKPRLEPDEVSTESHALAVLLHQQRWNVSAVARLLGVSRPTIYRQMKRQNIVPPHRQS</sequence>
<dbReference type="Pfam" id="PF13384">
    <property type="entry name" value="HTH_23"/>
    <property type="match status" value="1"/>
</dbReference>
<keyword evidence="1" id="KW-0547">Nucleotide-binding</keyword>
<dbReference type="InterPro" id="IPR025662">
    <property type="entry name" value="Sigma_54_int_dom_ATP-bd_1"/>
</dbReference>
<dbReference type="PROSITE" id="PS00675">
    <property type="entry name" value="SIGMA54_INTERACT_1"/>
    <property type="match status" value="1"/>
</dbReference>
<dbReference type="Gene3D" id="3.30.450.40">
    <property type="match status" value="1"/>
</dbReference>
<reference evidence="7" key="1">
    <citation type="submission" date="2021-11" db="EMBL/GenBank/DDBJ databases">
        <title>Halomonas sp., isolated from a coastal aquaculture zone in Dongshan Bay.</title>
        <authorList>
            <person name="Lin W."/>
        </authorList>
    </citation>
    <scope>NUCLEOTIDE SEQUENCE</scope>
    <source>
        <strain evidence="7">Yzlin-01</strain>
    </source>
</reference>
<accession>A0ABT2ECL9</accession>
<evidence type="ECO:0000313" key="8">
    <source>
        <dbReference type="Proteomes" id="UP001165542"/>
    </source>
</evidence>
<dbReference type="PANTHER" id="PTHR32071:SF77">
    <property type="entry name" value="TRANSCRIPTIONAL REGULATORY PROTEIN"/>
    <property type="match status" value="1"/>
</dbReference>
<evidence type="ECO:0000256" key="3">
    <source>
        <dbReference type="ARBA" id="ARBA00023015"/>
    </source>
</evidence>
<name>A0ABT2ECL9_9GAMM</name>
<keyword evidence="4" id="KW-0238">DNA-binding</keyword>
<dbReference type="RefSeq" id="WP_259035811.1">
    <property type="nucleotide sequence ID" value="NZ_JAJISC010000003.1"/>
</dbReference>
<dbReference type="InterPro" id="IPR009057">
    <property type="entry name" value="Homeodomain-like_sf"/>
</dbReference>
<keyword evidence="5" id="KW-0804">Transcription</keyword>
<evidence type="ECO:0000256" key="2">
    <source>
        <dbReference type="ARBA" id="ARBA00022840"/>
    </source>
</evidence>
<dbReference type="PROSITE" id="PS00688">
    <property type="entry name" value="SIGMA54_INTERACT_3"/>
    <property type="match status" value="1"/>
</dbReference>
<dbReference type="SUPFAM" id="SSF52540">
    <property type="entry name" value="P-loop containing nucleoside triphosphate hydrolases"/>
    <property type="match status" value="1"/>
</dbReference>
<dbReference type="SUPFAM" id="SSF46689">
    <property type="entry name" value="Homeodomain-like"/>
    <property type="match status" value="1"/>
</dbReference>
<dbReference type="PROSITE" id="PS00676">
    <property type="entry name" value="SIGMA54_INTERACT_2"/>
    <property type="match status" value="1"/>
</dbReference>
<organism evidence="7 8">
    <name type="scientific">Halomonas dongshanensis</name>
    <dbReference type="NCBI Taxonomy" id="2890835"/>
    <lineage>
        <taxon>Bacteria</taxon>
        <taxon>Pseudomonadati</taxon>
        <taxon>Pseudomonadota</taxon>
        <taxon>Gammaproteobacteria</taxon>
        <taxon>Oceanospirillales</taxon>
        <taxon>Halomonadaceae</taxon>
        <taxon>Halomonas</taxon>
    </lineage>
</organism>
<dbReference type="InterPro" id="IPR025944">
    <property type="entry name" value="Sigma_54_int_dom_CS"/>
</dbReference>
<proteinExistence type="predicted"/>
<evidence type="ECO:0000256" key="1">
    <source>
        <dbReference type="ARBA" id="ARBA00022741"/>
    </source>
</evidence>
<gene>
    <name evidence="7" type="ORF">LLY24_08245</name>
</gene>
<dbReference type="SUPFAM" id="SSF55781">
    <property type="entry name" value="GAF domain-like"/>
    <property type="match status" value="1"/>
</dbReference>
<evidence type="ECO:0000256" key="4">
    <source>
        <dbReference type="ARBA" id="ARBA00023125"/>
    </source>
</evidence>
<feature type="domain" description="Sigma-54 factor interaction" evidence="6">
    <location>
        <begin position="345"/>
        <end position="577"/>
    </location>
</feature>
<dbReference type="InterPro" id="IPR027417">
    <property type="entry name" value="P-loop_NTPase"/>
</dbReference>
<evidence type="ECO:0000256" key="5">
    <source>
        <dbReference type="ARBA" id="ARBA00023163"/>
    </source>
</evidence>
<dbReference type="Pfam" id="PF00158">
    <property type="entry name" value="Sigma54_activat"/>
    <property type="match status" value="1"/>
</dbReference>
<evidence type="ECO:0000313" key="7">
    <source>
        <dbReference type="EMBL" id="MCS2609306.1"/>
    </source>
</evidence>
<keyword evidence="8" id="KW-1185">Reference proteome</keyword>
<evidence type="ECO:0000259" key="6">
    <source>
        <dbReference type="PROSITE" id="PS50045"/>
    </source>
</evidence>
<dbReference type="InterPro" id="IPR003593">
    <property type="entry name" value="AAA+_ATPase"/>
</dbReference>